<dbReference type="Gene3D" id="3.40.50.1820">
    <property type="entry name" value="alpha/beta hydrolase"/>
    <property type="match status" value="1"/>
</dbReference>
<dbReference type="Proteomes" id="UP000588586">
    <property type="component" value="Unassembled WGS sequence"/>
</dbReference>
<reference evidence="1 2" key="1">
    <citation type="submission" date="2020-04" db="EMBL/GenBank/DDBJ databases">
        <title>Knoellia sp. isolate from air conditioner.</title>
        <authorList>
            <person name="Chea S."/>
            <person name="Kim D.-U."/>
        </authorList>
    </citation>
    <scope>NUCLEOTIDE SEQUENCE [LARGE SCALE GENOMIC DNA]</scope>
    <source>
        <strain evidence="1 2">DB2414S</strain>
    </source>
</reference>
<evidence type="ECO:0000313" key="1">
    <source>
        <dbReference type="EMBL" id="NNM44702.1"/>
    </source>
</evidence>
<dbReference type="RefSeq" id="WP_171241830.1">
    <property type="nucleotide sequence ID" value="NZ_JABEPQ010000001.1"/>
</dbReference>
<gene>
    <name evidence="1" type="ORF">HJG52_01635</name>
</gene>
<evidence type="ECO:0008006" key="3">
    <source>
        <dbReference type="Google" id="ProtNLM"/>
    </source>
</evidence>
<dbReference type="AlphaFoldDB" id="A0A849HBJ0"/>
<dbReference type="SUPFAM" id="SSF53474">
    <property type="entry name" value="alpha/beta-Hydrolases"/>
    <property type="match status" value="1"/>
</dbReference>
<name>A0A849HBJ0_9MICO</name>
<comment type="caution">
    <text evidence="1">The sequence shown here is derived from an EMBL/GenBank/DDBJ whole genome shotgun (WGS) entry which is preliminary data.</text>
</comment>
<dbReference type="InterPro" id="IPR029058">
    <property type="entry name" value="AB_hydrolase_fold"/>
</dbReference>
<organism evidence="1 2">
    <name type="scientific">Knoellia koreensis</name>
    <dbReference type="NCBI Taxonomy" id="2730921"/>
    <lineage>
        <taxon>Bacteria</taxon>
        <taxon>Bacillati</taxon>
        <taxon>Actinomycetota</taxon>
        <taxon>Actinomycetes</taxon>
        <taxon>Micrococcales</taxon>
        <taxon>Intrasporangiaceae</taxon>
        <taxon>Knoellia</taxon>
    </lineage>
</organism>
<sequence length="191" mass="19744">MTSVRTFAWGGNRNADPVGTVILLPGRGYGVQLPVLHYPATVLASLGWHVQAVAWQADDLDVDDAPAFAAGAAELCLEAAPSDRVLVVGKSLGTFAAPWARARGIPGIWLTPILTQPTVRDALAPGGPPGLLVGGTADEGAWDSSAARATGLTVLELAGLDHSLEDSTDWRRGVEAMLTVGAAVEDFARGL</sequence>
<accession>A0A849HBJ0</accession>
<protein>
    <recommendedName>
        <fullName evidence="3">Alpha/beta hydrolase</fullName>
    </recommendedName>
</protein>
<dbReference type="EMBL" id="JABEPQ010000001">
    <property type="protein sequence ID" value="NNM44702.1"/>
    <property type="molecule type" value="Genomic_DNA"/>
</dbReference>
<keyword evidence="2" id="KW-1185">Reference proteome</keyword>
<proteinExistence type="predicted"/>
<evidence type="ECO:0000313" key="2">
    <source>
        <dbReference type="Proteomes" id="UP000588586"/>
    </source>
</evidence>